<comment type="caution">
    <text evidence="1">The sequence shown here is derived from an EMBL/GenBank/DDBJ whole genome shotgun (WGS) entry which is preliminary data.</text>
</comment>
<keyword evidence="2" id="KW-1185">Reference proteome</keyword>
<gene>
    <name evidence="1" type="ORF">DRV84_10015</name>
</gene>
<dbReference type="AlphaFoldDB" id="A0A3D9BS59"/>
<reference evidence="1 2" key="1">
    <citation type="journal article" date="2017" name="Int. J. Syst. Evol. Microbiol.">
        <title>Rhodosalinus sediminis gen. nov., sp. nov., isolated from marine saltern.</title>
        <authorList>
            <person name="Guo L.Y."/>
            <person name="Ling S.K."/>
            <person name="Li C.M."/>
            <person name="Chen G.J."/>
            <person name="Du Z.J."/>
        </authorList>
    </citation>
    <scope>NUCLEOTIDE SEQUENCE [LARGE SCALE GENOMIC DNA]</scope>
    <source>
        <strain evidence="1 2">WDN1C137</strain>
    </source>
</reference>
<sequence length="83" mass="8885">MSKTTPSFRLVSDRLIDDIVGEALFEVTGALRTDRLAVTYTPGVAGTPPTIDAAIWTETGADALRFAGDHQARIEAQLARRAA</sequence>
<evidence type="ECO:0000313" key="1">
    <source>
        <dbReference type="EMBL" id="REC56369.1"/>
    </source>
</evidence>
<dbReference type="EMBL" id="QOHR01000012">
    <property type="protein sequence ID" value="REC56369.1"/>
    <property type="molecule type" value="Genomic_DNA"/>
</dbReference>
<evidence type="ECO:0000313" key="2">
    <source>
        <dbReference type="Proteomes" id="UP000257131"/>
    </source>
</evidence>
<name>A0A3D9BS59_9RHOB</name>
<dbReference type="Proteomes" id="UP000257131">
    <property type="component" value="Unassembled WGS sequence"/>
</dbReference>
<organism evidence="1 2">
    <name type="scientific">Rhodosalinus sediminis</name>
    <dbReference type="NCBI Taxonomy" id="1940533"/>
    <lineage>
        <taxon>Bacteria</taxon>
        <taxon>Pseudomonadati</taxon>
        <taxon>Pseudomonadota</taxon>
        <taxon>Alphaproteobacteria</taxon>
        <taxon>Rhodobacterales</taxon>
        <taxon>Paracoccaceae</taxon>
        <taxon>Rhodosalinus</taxon>
    </lineage>
</organism>
<proteinExistence type="predicted"/>
<protein>
    <submittedName>
        <fullName evidence="1">Uncharacterized protein</fullName>
    </submittedName>
</protein>
<accession>A0A3D9BS59</accession>
<dbReference type="RefSeq" id="WP_115979981.1">
    <property type="nucleotide sequence ID" value="NZ_QOHR01000012.1"/>
</dbReference>